<name>A0ABP5HQN9_9ACTN</name>
<dbReference type="Gene3D" id="3.20.20.100">
    <property type="entry name" value="NADP-dependent oxidoreductase domain"/>
    <property type="match status" value="1"/>
</dbReference>
<reference evidence="5" key="1">
    <citation type="journal article" date="2019" name="Int. J. Syst. Evol. Microbiol.">
        <title>The Global Catalogue of Microorganisms (GCM) 10K type strain sequencing project: providing services to taxonomists for standard genome sequencing and annotation.</title>
        <authorList>
            <consortium name="The Broad Institute Genomics Platform"/>
            <consortium name="The Broad Institute Genome Sequencing Center for Infectious Disease"/>
            <person name="Wu L."/>
            <person name="Ma J."/>
        </authorList>
    </citation>
    <scope>NUCLEOTIDE SEQUENCE [LARGE SCALE GENOMIC DNA]</scope>
    <source>
        <strain evidence="5">JCM 15478</strain>
    </source>
</reference>
<comment type="caution">
    <text evidence="4">The sequence shown here is derived from an EMBL/GenBank/DDBJ whole genome shotgun (WGS) entry which is preliminary data.</text>
</comment>
<evidence type="ECO:0000313" key="4">
    <source>
        <dbReference type="EMBL" id="GAA2082523.1"/>
    </source>
</evidence>
<protein>
    <submittedName>
        <fullName evidence="4">Aldo/keto reductase</fullName>
    </submittedName>
</protein>
<organism evidence="4 5">
    <name type="scientific">Streptomyces albiaxialis</name>
    <dbReference type="NCBI Taxonomy" id="329523"/>
    <lineage>
        <taxon>Bacteria</taxon>
        <taxon>Bacillati</taxon>
        <taxon>Actinomycetota</taxon>
        <taxon>Actinomycetes</taxon>
        <taxon>Kitasatosporales</taxon>
        <taxon>Streptomycetaceae</taxon>
        <taxon>Streptomyces</taxon>
    </lineage>
</organism>
<keyword evidence="1" id="KW-0560">Oxidoreductase</keyword>
<evidence type="ECO:0000259" key="3">
    <source>
        <dbReference type="Pfam" id="PF00248"/>
    </source>
</evidence>
<dbReference type="PANTHER" id="PTHR43364">
    <property type="entry name" value="NADH-SPECIFIC METHYLGLYOXAL REDUCTASE-RELATED"/>
    <property type="match status" value="1"/>
</dbReference>
<keyword evidence="5" id="KW-1185">Reference proteome</keyword>
<sequence length="372" mass="39952">MPLTLDTYRLLGRSGLRVSPLALGAATFGTEWGWGAEKDEARKLFDLYVERGGNFVDTASTYTDGSSERLLGEFARDRRESLVLATKYTTLRRPGDPNSGGSHRKSLFASVEESLRRLGTDYIDLLYLHVWDFTTPVEEILRGMDDLVRQGKVLYVAMSNAPAWQISRMQAVAELRGWSPLVALQIEYNLIERGGERDLIPMAREMGLGVVPYSPLAGGVLSGKYSREDLTDSGAAGGSDGAGGSGGADGFDGASSDGTRKKFNLAVGQLTARNLDIAEVVKEVAAEMGRTPAQVGLAWTLRNPAVTAPIIGARTPAQLEGNLGALDVEFTDAQLARLDAVGAPVLGFPHDLLASDHIRNETTGGLTIEARR</sequence>
<evidence type="ECO:0000256" key="2">
    <source>
        <dbReference type="SAM" id="MobiDB-lite"/>
    </source>
</evidence>
<dbReference type="PANTHER" id="PTHR43364:SF4">
    <property type="entry name" value="NAD(P)-LINKED OXIDOREDUCTASE SUPERFAMILY PROTEIN"/>
    <property type="match status" value="1"/>
</dbReference>
<feature type="compositionally biased region" description="Gly residues" evidence="2">
    <location>
        <begin position="235"/>
        <end position="250"/>
    </location>
</feature>
<dbReference type="InterPro" id="IPR023210">
    <property type="entry name" value="NADP_OxRdtase_dom"/>
</dbReference>
<accession>A0ABP5HQN9</accession>
<feature type="domain" description="NADP-dependent oxidoreductase" evidence="3">
    <location>
        <begin position="20"/>
        <end position="341"/>
    </location>
</feature>
<proteinExistence type="predicted"/>
<dbReference type="Pfam" id="PF00248">
    <property type="entry name" value="Aldo_ket_red"/>
    <property type="match status" value="1"/>
</dbReference>
<feature type="region of interest" description="Disordered" evidence="2">
    <location>
        <begin position="231"/>
        <end position="253"/>
    </location>
</feature>
<gene>
    <name evidence="4" type="ORF">GCM10009801_42330</name>
</gene>
<dbReference type="RefSeq" id="WP_344530474.1">
    <property type="nucleotide sequence ID" value="NZ_BAAAPE010000011.1"/>
</dbReference>
<dbReference type="EMBL" id="BAAAPE010000011">
    <property type="protein sequence ID" value="GAA2082523.1"/>
    <property type="molecule type" value="Genomic_DNA"/>
</dbReference>
<dbReference type="SUPFAM" id="SSF51430">
    <property type="entry name" value="NAD(P)-linked oxidoreductase"/>
    <property type="match status" value="1"/>
</dbReference>
<dbReference type="CDD" id="cd19080">
    <property type="entry name" value="AKR_AKR9A_9B"/>
    <property type="match status" value="1"/>
</dbReference>
<dbReference type="InterPro" id="IPR050523">
    <property type="entry name" value="AKR_Detox_Biosynth"/>
</dbReference>
<evidence type="ECO:0000256" key="1">
    <source>
        <dbReference type="ARBA" id="ARBA00023002"/>
    </source>
</evidence>
<dbReference type="InterPro" id="IPR036812">
    <property type="entry name" value="NAD(P)_OxRdtase_dom_sf"/>
</dbReference>
<dbReference type="Proteomes" id="UP001500016">
    <property type="component" value="Unassembled WGS sequence"/>
</dbReference>
<evidence type="ECO:0000313" key="5">
    <source>
        <dbReference type="Proteomes" id="UP001500016"/>
    </source>
</evidence>